<sequence length="188" mass="20470">MHSLPPSLQVTAFPSTKNVLQQLQEMASSIFFYLVHSEQGNLSGFRLRKDLSTERIWEVVLPTEVQKIVAVKGKRPNEHVHSQGRVMGDRSVLYKYLNPNLLAVVTESTDAHPERAFVGMFLVDGVTGRIIHEAVQRKARGPVHFVHSENWVVVSSSSISSSSILGSSSSILGSSSSILGSSSSILGS</sequence>
<dbReference type="GeneTree" id="ENSGT00390000002461"/>
<dbReference type="Ensembl" id="ENSHHUT00000076357.1">
    <property type="protein sequence ID" value="ENSHHUP00000073925.1"/>
    <property type="gene ID" value="ENSHHUG00000043380.1"/>
</dbReference>
<feature type="region of interest" description="Disordered" evidence="1">
    <location>
        <begin position="168"/>
        <end position="188"/>
    </location>
</feature>
<evidence type="ECO:0000256" key="1">
    <source>
        <dbReference type="SAM" id="MobiDB-lite"/>
    </source>
</evidence>
<reference evidence="3" key="1">
    <citation type="submission" date="2018-06" db="EMBL/GenBank/DDBJ databases">
        <title>Genome assembly of Danube salmon.</title>
        <authorList>
            <person name="Macqueen D.J."/>
            <person name="Gundappa M.K."/>
        </authorList>
    </citation>
    <scope>NUCLEOTIDE SEQUENCE [LARGE SCALE GENOMIC DNA]</scope>
</reference>
<evidence type="ECO:0000313" key="2">
    <source>
        <dbReference type="Ensembl" id="ENSHHUP00000073925.1"/>
    </source>
</evidence>
<dbReference type="AlphaFoldDB" id="A0A4W5QIX1"/>
<dbReference type="STRING" id="62062.ENSHHUP00000073925"/>
<keyword evidence="3" id="KW-1185">Reference proteome</keyword>
<reference evidence="2" key="3">
    <citation type="submission" date="2025-09" db="UniProtKB">
        <authorList>
            <consortium name="Ensembl"/>
        </authorList>
    </citation>
    <scope>IDENTIFICATION</scope>
</reference>
<evidence type="ECO:0008006" key="4">
    <source>
        <dbReference type="Google" id="ProtNLM"/>
    </source>
</evidence>
<evidence type="ECO:0000313" key="3">
    <source>
        <dbReference type="Proteomes" id="UP000314982"/>
    </source>
</evidence>
<proteinExistence type="predicted"/>
<reference evidence="2" key="2">
    <citation type="submission" date="2025-08" db="UniProtKB">
        <authorList>
            <consortium name="Ensembl"/>
        </authorList>
    </citation>
    <scope>IDENTIFICATION</scope>
</reference>
<accession>A0A4W5QIX1</accession>
<dbReference type="PANTHER" id="PTHR21573:SF0">
    <property type="entry name" value="ER MEMBRANE PROTEIN COMPLEX SUBUNIT 1"/>
    <property type="match status" value="1"/>
</dbReference>
<dbReference type="GO" id="GO:0034975">
    <property type="term" value="P:protein folding in endoplasmic reticulum"/>
    <property type="evidence" value="ECO:0007669"/>
    <property type="project" value="TreeGrafter"/>
</dbReference>
<dbReference type="InterPro" id="IPR026895">
    <property type="entry name" value="EMC1"/>
</dbReference>
<protein>
    <recommendedName>
        <fullName evidence="4">ER membrane protein complex subunit 1</fullName>
    </recommendedName>
</protein>
<dbReference type="GO" id="GO:0072546">
    <property type="term" value="C:EMC complex"/>
    <property type="evidence" value="ECO:0007669"/>
    <property type="project" value="InterPro"/>
</dbReference>
<organism evidence="2 3">
    <name type="scientific">Hucho hucho</name>
    <name type="common">huchen</name>
    <dbReference type="NCBI Taxonomy" id="62062"/>
    <lineage>
        <taxon>Eukaryota</taxon>
        <taxon>Metazoa</taxon>
        <taxon>Chordata</taxon>
        <taxon>Craniata</taxon>
        <taxon>Vertebrata</taxon>
        <taxon>Euteleostomi</taxon>
        <taxon>Actinopterygii</taxon>
        <taxon>Neopterygii</taxon>
        <taxon>Teleostei</taxon>
        <taxon>Protacanthopterygii</taxon>
        <taxon>Salmoniformes</taxon>
        <taxon>Salmonidae</taxon>
        <taxon>Salmoninae</taxon>
        <taxon>Hucho</taxon>
    </lineage>
</organism>
<dbReference type="Proteomes" id="UP000314982">
    <property type="component" value="Unassembled WGS sequence"/>
</dbReference>
<name>A0A4W5QIX1_9TELE</name>
<dbReference type="PANTHER" id="PTHR21573">
    <property type="entry name" value="ER MEMBRANE PROTEIN COMPLEX SUBUNIT 1"/>
    <property type="match status" value="1"/>
</dbReference>